<dbReference type="GO" id="GO:0005737">
    <property type="term" value="C:cytoplasm"/>
    <property type="evidence" value="ECO:0007669"/>
    <property type="project" value="TreeGrafter"/>
</dbReference>
<keyword evidence="1" id="KW-0175">Coiled coil</keyword>
<evidence type="ECO:0000313" key="4">
    <source>
        <dbReference type="EMBL" id="KAG1312627.1"/>
    </source>
</evidence>
<reference evidence="4" key="1">
    <citation type="journal article" date="2020" name="Microb. Genom.">
        <title>Genetic diversity of clinical and environmental Mucorales isolates obtained from an investigation of mucormycosis cases among solid organ transplant recipients.</title>
        <authorList>
            <person name="Nguyen M.H."/>
            <person name="Kaul D."/>
            <person name="Muto C."/>
            <person name="Cheng S.J."/>
            <person name="Richter R.A."/>
            <person name="Bruno V.M."/>
            <person name="Liu G."/>
            <person name="Beyhan S."/>
            <person name="Sundermann A.J."/>
            <person name="Mounaud S."/>
            <person name="Pasculle A.W."/>
            <person name="Nierman W.C."/>
            <person name="Driscoll E."/>
            <person name="Cumbie R."/>
            <person name="Clancy C.J."/>
            <person name="Dupont C.L."/>
        </authorList>
    </citation>
    <scope>NUCLEOTIDE SEQUENCE</scope>
    <source>
        <strain evidence="4">GL11</strain>
    </source>
</reference>
<evidence type="ECO:0000256" key="1">
    <source>
        <dbReference type="SAM" id="Coils"/>
    </source>
</evidence>
<accession>A0A9P6XFN9</accession>
<evidence type="ECO:0000313" key="5">
    <source>
        <dbReference type="Proteomes" id="UP000716291"/>
    </source>
</evidence>
<feature type="coiled-coil region" evidence="1">
    <location>
        <begin position="218"/>
        <end position="265"/>
    </location>
</feature>
<dbReference type="SUPFAM" id="SSF49879">
    <property type="entry name" value="SMAD/FHA domain"/>
    <property type="match status" value="1"/>
</dbReference>
<gene>
    <name evidence="4" type="ORF">G6F64_002886</name>
</gene>
<dbReference type="Gene3D" id="2.60.200.20">
    <property type="match status" value="1"/>
</dbReference>
<dbReference type="InterPro" id="IPR051176">
    <property type="entry name" value="Cent_Immune-Sig_Mod"/>
</dbReference>
<evidence type="ECO:0000259" key="3">
    <source>
        <dbReference type="PROSITE" id="PS50006"/>
    </source>
</evidence>
<proteinExistence type="predicted"/>
<keyword evidence="5" id="KW-1185">Reference proteome</keyword>
<dbReference type="OrthoDB" id="687730at2759"/>
<sequence>MTEALTVAPIHEDSTNTVKLTKQKEKGSAVVTVILKPYNSNFQTRTLELKDKSRIKIGRQTSNKTAPTALNGYFDSKVLSRQHAEMFYDKHKVYIKDVKSSNGTFVNGNRLSNEGEESMPCEIKSSDKIEFGIDIINDNGSVMYHKVSCLVYIYPIPLSQVDDSMIKEANQLFPPTQLSRHSSVDTLSNDFMNQIQASKPNDILESILMQLQTELVKSKRVQEELSSIKDTVNELDKSVEQDNKHDELKYKLKEAEKTIQSFDERWKYQKQAIETAKNELCSLERQVSDLNNLKLNLSHELQQEIKKSKLLEQQLQEKNINTGTDTKNMIFMFILGIFSAIFYSLYH</sequence>
<feature type="transmembrane region" description="Helical" evidence="2">
    <location>
        <begin position="329"/>
        <end position="346"/>
    </location>
</feature>
<dbReference type="EMBL" id="JAANQT010000263">
    <property type="protein sequence ID" value="KAG1312627.1"/>
    <property type="molecule type" value="Genomic_DNA"/>
</dbReference>
<protein>
    <recommendedName>
        <fullName evidence="3">FHA domain-containing protein</fullName>
    </recommendedName>
</protein>
<comment type="caution">
    <text evidence="4">The sequence shown here is derived from an EMBL/GenBank/DDBJ whole genome shotgun (WGS) entry which is preliminary data.</text>
</comment>
<dbReference type="PANTHER" id="PTHR15715">
    <property type="entry name" value="CENTROSOMAL PROTEIN OF 170 KDA"/>
    <property type="match status" value="1"/>
</dbReference>
<feature type="domain" description="FHA" evidence="3">
    <location>
        <begin position="55"/>
        <end position="111"/>
    </location>
</feature>
<dbReference type="PANTHER" id="PTHR15715:SF37">
    <property type="entry name" value="LD47843P"/>
    <property type="match status" value="1"/>
</dbReference>
<dbReference type="PROSITE" id="PS50006">
    <property type="entry name" value="FHA_DOMAIN"/>
    <property type="match status" value="1"/>
</dbReference>
<keyword evidence="2" id="KW-0472">Membrane</keyword>
<dbReference type="InterPro" id="IPR000253">
    <property type="entry name" value="FHA_dom"/>
</dbReference>
<dbReference type="AlphaFoldDB" id="A0A9P6XFN9"/>
<keyword evidence="2" id="KW-1133">Transmembrane helix</keyword>
<keyword evidence="2" id="KW-0812">Transmembrane</keyword>
<dbReference type="InterPro" id="IPR008984">
    <property type="entry name" value="SMAD_FHA_dom_sf"/>
</dbReference>
<dbReference type="Proteomes" id="UP000716291">
    <property type="component" value="Unassembled WGS sequence"/>
</dbReference>
<dbReference type="Pfam" id="PF00498">
    <property type="entry name" value="FHA"/>
    <property type="match status" value="1"/>
</dbReference>
<name>A0A9P6XFN9_RHIOR</name>
<evidence type="ECO:0000256" key="2">
    <source>
        <dbReference type="SAM" id="Phobius"/>
    </source>
</evidence>
<dbReference type="SMART" id="SM00240">
    <property type="entry name" value="FHA"/>
    <property type="match status" value="1"/>
</dbReference>
<organism evidence="4 5">
    <name type="scientific">Rhizopus oryzae</name>
    <name type="common">Mucormycosis agent</name>
    <name type="synonym">Rhizopus arrhizus var. delemar</name>
    <dbReference type="NCBI Taxonomy" id="64495"/>
    <lineage>
        <taxon>Eukaryota</taxon>
        <taxon>Fungi</taxon>
        <taxon>Fungi incertae sedis</taxon>
        <taxon>Mucoromycota</taxon>
        <taxon>Mucoromycotina</taxon>
        <taxon>Mucoromycetes</taxon>
        <taxon>Mucorales</taxon>
        <taxon>Mucorineae</taxon>
        <taxon>Rhizopodaceae</taxon>
        <taxon>Rhizopus</taxon>
    </lineage>
</organism>